<dbReference type="KEGG" id="ccau:EG346_03115"/>
<dbReference type="STRING" id="297244.SAMN05421639_10357"/>
<dbReference type="Proteomes" id="UP000273270">
    <property type="component" value="Chromosome"/>
</dbReference>
<name>A0A376EGD9_CHRCU</name>
<reference evidence="3 4" key="1">
    <citation type="submission" date="2018-06" db="EMBL/GenBank/DDBJ databases">
        <authorList>
            <consortium name="Pathogen Informatics"/>
            <person name="Doyle S."/>
        </authorList>
    </citation>
    <scope>NUCLEOTIDE SEQUENCE [LARGE SCALE GENOMIC DNA]</scope>
    <source>
        <strain evidence="3 4">NCTC13533</strain>
    </source>
</reference>
<dbReference type="Proteomes" id="UP000255224">
    <property type="component" value="Unassembled WGS sequence"/>
</dbReference>
<dbReference type="EMBL" id="CP033920">
    <property type="protein sequence ID" value="AZA47232.1"/>
    <property type="molecule type" value="Genomic_DNA"/>
</dbReference>
<reference evidence="2" key="2">
    <citation type="submission" date="2018-11" db="EMBL/GenBank/DDBJ databases">
        <title>Proposal to divide the Flavobacteriaceae and reorganize its genera based on Amino Acid Identity values calculated from whole genome sequences.</title>
        <authorList>
            <person name="Nicholson A.C."/>
            <person name="Gulvik C.A."/>
            <person name="Whitney A.M."/>
            <person name="Humrighouse B.W."/>
            <person name="Bell M."/>
            <person name="Holmes B."/>
            <person name="Steigerwalt A."/>
            <person name="Villarma A."/>
            <person name="Sheth M."/>
            <person name="Batra D."/>
            <person name="Pryor J."/>
            <person name="Bernardet J.-F."/>
            <person name="Hugo C."/>
            <person name="Kampfer P."/>
            <person name="Newman J."/>
            <person name="Mcquiston J.R."/>
        </authorList>
    </citation>
    <scope>NUCLEOTIDE SEQUENCE [LARGE SCALE GENOMIC DNA]</scope>
    <source>
        <strain evidence="2">G0188</strain>
    </source>
</reference>
<reference evidence="5" key="3">
    <citation type="submission" date="2018-11" db="EMBL/GenBank/DDBJ databases">
        <title>Proposal to divide the Flavobacteriaceae and reorganize its genera based on Amino Acid Identity values calculated from whole genome sequences.</title>
        <authorList>
            <person name="Nicholson A.C."/>
            <person name="Gulvik C.A."/>
            <person name="Whitney A.M."/>
            <person name="Humrighouse B.W."/>
            <person name="Bell M."/>
            <person name="Holmes B."/>
            <person name="Steigerwalt A.G."/>
            <person name="Villarma A."/>
            <person name="Sheth M."/>
            <person name="Batra D."/>
            <person name="Pryor J."/>
            <person name="Bernardet J.-F."/>
            <person name="Hugo C."/>
            <person name="Kampfer P."/>
            <person name="Newman J."/>
            <person name="McQuiston J.R."/>
        </authorList>
    </citation>
    <scope>NUCLEOTIDE SEQUENCE [LARGE SCALE GENOMIC DNA]</scope>
    <source>
        <strain evidence="5">G0188</strain>
    </source>
</reference>
<feature type="transmembrane region" description="Helical" evidence="1">
    <location>
        <begin position="12"/>
        <end position="30"/>
    </location>
</feature>
<keyword evidence="1" id="KW-0812">Transmembrane</keyword>
<evidence type="ECO:0000313" key="3">
    <source>
        <dbReference type="EMBL" id="STD08820.1"/>
    </source>
</evidence>
<feature type="transmembrane region" description="Helical" evidence="1">
    <location>
        <begin position="76"/>
        <end position="96"/>
    </location>
</feature>
<protein>
    <recommendedName>
        <fullName evidence="6">Branched-chain amino acid:cation transporter, LIVCS family</fullName>
    </recommendedName>
</protein>
<proteinExistence type="predicted"/>
<evidence type="ECO:0000313" key="2">
    <source>
        <dbReference type="EMBL" id="AZA47232.1"/>
    </source>
</evidence>
<sequence>MKDHEIINIGKSIFGLCFALGNICLFGYLITKIDDFAYYGFLLLVFGTALNLFVTLGLLIYGIVHEAKSDACLKAIGILMINIPVAILYAVIGLNLDGL</sequence>
<evidence type="ECO:0008006" key="6">
    <source>
        <dbReference type="Google" id="ProtNLM"/>
    </source>
</evidence>
<evidence type="ECO:0000313" key="5">
    <source>
        <dbReference type="Proteomes" id="UP000273270"/>
    </source>
</evidence>
<evidence type="ECO:0000256" key="1">
    <source>
        <dbReference type="SAM" id="Phobius"/>
    </source>
</evidence>
<dbReference type="RefSeq" id="WP_123876961.1">
    <property type="nucleotide sequence ID" value="NZ_CP033920.1"/>
</dbReference>
<keyword evidence="1" id="KW-1133">Transmembrane helix</keyword>
<dbReference type="AlphaFoldDB" id="A0A376EGD9"/>
<accession>A0A3G6NNK0</accession>
<gene>
    <name evidence="2" type="ORF">EG346_03115</name>
    <name evidence="3" type="ORF">NCTC13533_04488</name>
</gene>
<keyword evidence="1" id="KW-0472">Membrane</keyword>
<keyword evidence="5" id="KW-1185">Reference proteome</keyword>
<evidence type="ECO:0000313" key="4">
    <source>
        <dbReference type="Proteomes" id="UP000255224"/>
    </source>
</evidence>
<accession>A0A376EGD9</accession>
<dbReference type="EMBL" id="UFVQ01000003">
    <property type="protein sequence ID" value="STD08820.1"/>
    <property type="molecule type" value="Genomic_DNA"/>
</dbReference>
<organism evidence="3 4">
    <name type="scientific">Chryseobacterium carnipullorum</name>
    <dbReference type="NCBI Taxonomy" id="1124835"/>
    <lineage>
        <taxon>Bacteria</taxon>
        <taxon>Pseudomonadati</taxon>
        <taxon>Bacteroidota</taxon>
        <taxon>Flavobacteriia</taxon>
        <taxon>Flavobacteriales</taxon>
        <taxon>Weeksellaceae</taxon>
        <taxon>Chryseobacterium group</taxon>
        <taxon>Chryseobacterium</taxon>
    </lineage>
</organism>
<dbReference type="OrthoDB" id="1274611at2"/>
<feature type="transmembrane region" description="Helical" evidence="1">
    <location>
        <begin position="36"/>
        <end position="64"/>
    </location>
</feature>